<keyword evidence="3" id="KW-0597">Phosphoprotein</keyword>
<evidence type="ECO:0000256" key="4">
    <source>
        <dbReference type="SAM" id="MobiDB-lite"/>
    </source>
</evidence>
<feature type="compositionally biased region" description="Low complexity" evidence="4">
    <location>
        <begin position="170"/>
        <end position="193"/>
    </location>
</feature>
<evidence type="ECO:0000256" key="1">
    <source>
        <dbReference type="ARBA" id="ARBA00004496"/>
    </source>
</evidence>
<dbReference type="GO" id="GO:0005634">
    <property type="term" value="C:nucleus"/>
    <property type="evidence" value="ECO:0007669"/>
    <property type="project" value="TreeGrafter"/>
</dbReference>
<feature type="region of interest" description="Disordered" evidence="4">
    <location>
        <begin position="1"/>
        <end position="121"/>
    </location>
</feature>
<feature type="compositionally biased region" description="Gly residues" evidence="4">
    <location>
        <begin position="30"/>
        <end position="48"/>
    </location>
</feature>
<reference evidence="6" key="1">
    <citation type="submission" date="2021-01" db="EMBL/GenBank/DDBJ databases">
        <title>Caligus Genome Assembly.</title>
        <authorList>
            <person name="Gallardo-Escarate C."/>
        </authorList>
    </citation>
    <scope>NUCLEOTIDE SEQUENCE [LARGE SCALE GENOMIC DNA]</scope>
</reference>
<feature type="compositionally biased region" description="Low complexity" evidence="4">
    <location>
        <begin position="285"/>
        <end position="295"/>
    </location>
</feature>
<comment type="subcellular location">
    <subcellularLocation>
        <location evidence="1">Cytoplasm</location>
    </subcellularLocation>
</comment>
<feature type="compositionally biased region" description="Gly residues" evidence="4">
    <location>
        <begin position="257"/>
        <end position="266"/>
    </location>
</feature>
<dbReference type="AlphaFoldDB" id="A0A7T8GZ15"/>
<evidence type="ECO:0000313" key="6">
    <source>
        <dbReference type="Proteomes" id="UP000595437"/>
    </source>
</evidence>
<organism evidence="5 6">
    <name type="scientific">Caligus rogercresseyi</name>
    <name type="common">Sea louse</name>
    <dbReference type="NCBI Taxonomy" id="217165"/>
    <lineage>
        <taxon>Eukaryota</taxon>
        <taxon>Metazoa</taxon>
        <taxon>Ecdysozoa</taxon>
        <taxon>Arthropoda</taxon>
        <taxon>Crustacea</taxon>
        <taxon>Multicrustacea</taxon>
        <taxon>Hexanauplia</taxon>
        <taxon>Copepoda</taxon>
        <taxon>Siphonostomatoida</taxon>
        <taxon>Caligidae</taxon>
        <taxon>Caligus</taxon>
    </lineage>
</organism>
<dbReference type="EMBL" id="CP045898">
    <property type="protein sequence ID" value="QQP40457.1"/>
    <property type="molecule type" value="Genomic_DNA"/>
</dbReference>
<dbReference type="OrthoDB" id="5918007at2759"/>
<gene>
    <name evidence="5" type="ORF">FKW44_014496</name>
</gene>
<feature type="non-terminal residue" evidence="5">
    <location>
        <position position="331"/>
    </location>
</feature>
<feature type="compositionally biased region" description="Low complexity" evidence="4">
    <location>
        <begin position="242"/>
        <end position="256"/>
    </location>
</feature>
<feature type="compositionally biased region" description="Basic residues" evidence="4">
    <location>
        <begin position="73"/>
        <end position="88"/>
    </location>
</feature>
<name>A0A7T8GZ15_CALRO</name>
<evidence type="ECO:0000256" key="2">
    <source>
        <dbReference type="ARBA" id="ARBA00022490"/>
    </source>
</evidence>
<dbReference type="PANTHER" id="PTHR16308">
    <property type="entry name" value="UBIQUITIN ASSOCIATED PROTEIN 2-LIKE/LINGERER"/>
    <property type="match status" value="1"/>
</dbReference>
<dbReference type="GO" id="GO:0005737">
    <property type="term" value="C:cytoplasm"/>
    <property type="evidence" value="ECO:0007669"/>
    <property type="project" value="UniProtKB-SubCell"/>
</dbReference>
<dbReference type="InterPro" id="IPR051833">
    <property type="entry name" value="TC-DDR_regulator"/>
</dbReference>
<evidence type="ECO:0000256" key="3">
    <source>
        <dbReference type="ARBA" id="ARBA00022553"/>
    </source>
</evidence>
<dbReference type="PANTHER" id="PTHR16308:SF13">
    <property type="entry name" value="PROTEIN LINGERER"/>
    <property type="match status" value="1"/>
</dbReference>
<sequence length="331" mass="34441">MTGTILLWRFSSESNRDKSRSRGPPRMRRGGGSMPGRGRGSYHGGGDSSEGPSDSFRSRGTAPRRGGMGRGNNYHHHPNNNNNHHHRYDRPNHSPNNNNNMNSSNSNNSNNNPSSFSGSIDTWNPSGSRLVSSMSSSSNKDAFDNAAAEDWDNEEYTGSLAESKVFTAKNTPNKNNANAPPAAAAAAPSKPSPVGQRNEGSSGQNYSQSIDLSTLLQKPTTQSSLNPSQNIMHLQQGGGGESLKSGGQPSTQTSTSSGGGGKGGGDLYYNAAAATAPGNNPPVPSSSSAAPSYSALIKSKPSAGKSSRLPPPSKIPSSAVEMPGDSLTKLD</sequence>
<feature type="compositionally biased region" description="Polar residues" evidence="4">
    <location>
        <begin position="218"/>
        <end position="233"/>
    </location>
</feature>
<dbReference type="InterPro" id="IPR022166">
    <property type="entry name" value="UBAP2/Lig"/>
</dbReference>
<dbReference type="Pfam" id="PF12478">
    <property type="entry name" value="UBAP2-Lig"/>
    <property type="match status" value="1"/>
</dbReference>
<protein>
    <submittedName>
        <fullName evidence="5">Uncharacterized protein</fullName>
    </submittedName>
</protein>
<feature type="region of interest" description="Disordered" evidence="4">
    <location>
        <begin position="218"/>
        <end position="331"/>
    </location>
</feature>
<evidence type="ECO:0000313" key="5">
    <source>
        <dbReference type="EMBL" id="QQP40457.1"/>
    </source>
</evidence>
<feature type="compositionally biased region" description="Low complexity" evidence="4">
    <location>
        <begin position="93"/>
        <end position="119"/>
    </location>
</feature>
<keyword evidence="6" id="KW-1185">Reference proteome</keyword>
<feature type="region of interest" description="Disordered" evidence="4">
    <location>
        <begin position="170"/>
        <end position="206"/>
    </location>
</feature>
<proteinExistence type="predicted"/>
<dbReference type="Proteomes" id="UP000595437">
    <property type="component" value="Chromosome 9"/>
</dbReference>
<keyword evidence="2" id="KW-0963">Cytoplasm</keyword>
<accession>A0A7T8GZ15</accession>